<proteinExistence type="inferred from homology"/>
<feature type="transmembrane region" description="Helical" evidence="7">
    <location>
        <begin position="35"/>
        <end position="54"/>
    </location>
</feature>
<feature type="domain" description="Concentrative nucleoside transporter C-terminal" evidence="9">
    <location>
        <begin position="206"/>
        <end position="403"/>
    </location>
</feature>
<keyword evidence="3" id="KW-1003">Cell membrane</keyword>
<evidence type="ECO:0000313" key="11">
    <source>
        <dbReference type="EMBL" id="GBR51983.1"/>
    </source>
</evidence>
<feature type="transmembrane region" description="Helical" evidence="7">
    <location>
        <begin position="66"/>
        <end position="87"/>
    </location>
</feature>
<comment type="similarity">
    <text evidence="2">Belongs to the concentrative nucleoside transporter (CNT) (TC 2.A.41) family.</text>
</comment>
<evidence type="ECO:0000313" key="12">
    <source>
        <dbReference type="Proteomes" id="UP001062632"/>
    </source>
</evidence>
<feature type="transmembrane region" description="Helical" evidence="7">
    <location>
        <begin position="380"/>
        <end position="405"/>
    </location>
</feature>
<feature type="domain" description="Nucleoside transporter/FeoB GTPase Gate" evidence="10">
    <location>
        <begin position="102"/>
        <end position="200"/>
    </location>
</feature>
<feature type="domain" description="Concentrative nucleoside transporter N-terminal" evidence="8">
    <location>
        <begin position="13"/>
        <end position="85"/>
    </location>
</feature>
<keyword evidence="5 7" id="KW-1133">Transmembrane helix</keyword>
<comment type="subcellular location">
    <subcellularLocation>
        <location evidence="1">Cell membrane</location>
        <topology evidence="1">Multi-pass membrane protein</topology>
    </subcellularLocation>
</comment>
<keyword evidence="12" id="KW-1185">Reference proteome</keyword>
<dbReference type="Proteomes" id="UP001062632">
    <property type="component" value="Unassembled WGS sequence"/>
</dbReference>
<feature type="transmembrane region" description="Helical" evidence="7">
    <location>
        <begin position="176"/>
        <end position="199"/>
    </location>
</feature>
<name>A0ABQ0QP17_9PROT</name>
<dbReference type="Pfam" id="PF07662">
    <property type="entry name" value="Nucleos_tra2_C"/>
    <property type="match status" value="1"/>
</dbReference>
<feature type="transmembrane region" description="Helical" evidence="7">
    <location>
        <begin position="288"/>
        <end position="307"/>
    </location>
</feature>
<feature type="transmembrane region" description="Helical" evidence="7">
    <location>
        <begin position="93"/>
        <end position="119"/>
    </location>
</feature>
<evidence type="ECO:0000259" key="8">
    <source>
        <dbReference type="Pfam" id="PF01773"/>
    </source>
</evidence>
<dbReference type="InterPro" id="IPR002668">
    <property type="entry name" value="CNT_N_dom"/>
</dbReference>
<evidence type="ECO:0000256" key="4">
    <source>
        <dbReference type="ARBA" id="ARBA00022692"/>
    </source>
</evidence>
<protein>
    <submittedName>
        <fullName evidence="11">Nucleoside permease</fullName>
    </submittedName>
</protein>
<dbReference type="Pfam" id="PF01773">
    <property type="entry name" value="Nucleos_tra2_N"/>
    <property type="match status" value="1"/>
</dbReference>
<evidence type="ECO:0000256" key="1">
    <source>
        <dbReference type="ARBA" id="ARBA00004651"/>
    </source>
</evidence>
<keyword evidence="4 7" id="KW-0812">Transmembrane</keyword>
<dbReference type="InterPro" id="IPR011657">
    <property type="entry name" value="CNT_C_dom"/>
</dbReference>
<organism evidence="11 12">
    <name type="scientific">Neokomagataea thailandica NBRC 106555</name>
    <dbReference type="NCBI Taxonomy" id="1223520"/>
    <lineage>
        <taxon>Bacteria</taxon>
        <taxon>Pseudomonadati</taxon>
        <taxon>Pseudomonadota</taxon>
        <taxon>Alphaproteobacteria</taxon>
        <taxon>Acetobacterales</taxon>
        <taxon>Acetobacteraceae</taxon>
        <taxon>Neokomagataea</taxon>
    </lineage>
</organism>
<comment type="caution">
    <text evidence="11">The sequence shown here is derived from an EMBL/GenBank/DDBJ whole genome shotgun (WGS) entry which is preliminary data.</text>
</comment>
<evidence type="ECO:0000256" key="3">
    <source>
        <dbReference type="ARBA" id="ARBA00022475"/>
    </source>
</evidence>
<reference evidence="11 12" key="1">
    <citation type="submission" date="2013-04" db="EMBL/GenBank/DDBJ databases">
        <title>The genome sequencing project of 58 acetic acid bacteria.</title>
        <authorList>
            <person name="Okamoto-Kainuma A."/>
            <person name="Ishikawa M."/>
            <person name="Umino S."/>
            <person name="Koizumi Y."/>
            <person name="Shiwa Y."/>
            <person name="Yoshikawa H."/>
            <person name="Matsutani M."/>
            <person name="Matsushita K."/>
        </authorList>
    </citation>
    <scope>NUCLEOTIDE SEQUENCE [LARGE SCALE GENOMIC DNA]</scope>
    <source>
        <strain evidence="11 12">NBRC 106555</strain>
    </source>
</reference>
<evidence type="ECO:0000256" key="7">
    <source>
        <dbReference type="SAM" id="Phobius"/>
    </source>
</evidence>
<evidence type="ECO:0000256" key="2">
    <source>
        <dbReference type="ARBA" id="ARBA00009033"/>
    </source>
</evidence>
<feature type="transmembrane region" description="Helical" evidence="7">
    <location>
        <begin position="259"/>
        <end position="281"/>
    </location>
</feature>
<dbReference type="PANTHER" id="PTHR10590:SF4">
    <property type="entry name" value="SOLUTE CARRIER FAMILY 28 MEMBER 3"/>
    <property type="match status" value="1"/>
</dbReference>
<accession>A0ABQ0QP17</accession>
<evidence type="ECO:0000256" key="6">
    <source>
        <dbReference type="ARBA" id="ARBA00023136"/>
    </source>
</evidence>
<evidence type="ECO:0000259" key="10">
    <source>
        <dbReference type="Pfam" id="PF07670"/>
    </source>
</evidence>
<dbReference type="InterPro" id="IPR011642">
    <property type="entry name" value="Gate_dom"/>
</dbReference>
<feature type="transmembrane region" description="Helical" evidence="7">
    <location>
        <begin position="341"/>
        <end position="368"/>
    </location>
</feature>
<dbReference type="PANTHER" id="PTHR10590">
    <property type="entry name" value="SODIUM/NUCLEOSIDE COTRANSPORTER"/>
    <property type="match status" value="1"/>
</dbReference>
<keyword evidence="6 7" id="KW-0472">Membrane</keyword>
<dbReference type="InterPro" id="IPR008276">
    <property type="entry name" value="C_nuclsd_transpt"/>
</dbReference>
<sequence length="406" mass="41880">MFEAALLLRALVAIVILLAVGVACSADRRGIDWRFVAKAFVMQALIGLLVLWSPPGAAVLHRLSDAVEWVLSFGGQGSAFLFGGLVGPRMNDIFGGGAFVFALRVLPQIVYVAALLALLEHYGVLRFLARVIGGIVAKILGTTPMEGFSAVLTIFLGQTEMPVALQHTLDRLPKRVLATVLCSGTASVAGSVLAGYASLGVPMTNLLAASVMAIPGGLLFSRILFPGEREDAAALENMSKRHNTVFEALADGAMNGARIAVAVGAVLVAFVGLIALVDGILGNAGLTLTRILGVLLSPVVWLMGVPWSEAVTAGGLLGQKIVFNEFVAYASLSPLIHGHLLSLHTITILSFALCGFANLSTIGILIGAFGSAAPARRGDVAALAGRAVIAGTLSNAMSAVIAGLLV</sequence>
<evidence type="ECO:0000256" key="5">
    <source>
        <dbReference type="ARBA" id="ARBA00022989"/>
    </source>
</evidence>
<dbReference type="EMBL" id="BAQC01000018">
    <property type="protein sequence ID" value="GBR51983.1"/>
    <property type="molecule type" value="Genomic_DNA"/>
</dbReference>
<feature type="transmembrane region" description="Helical" evidence="7">
    <location>
        <begin position="131"/>
        <end position="156"/>
    </location>
</feature>
<evidence type="ECO:0000259" key="9">
    <source>
        <dbReference type="Pfam" id="PF07662"/>
    </source>
</evidence>
<feature type="transmembrane region" description="Helical" evidence="7">
    <location>
        <begin position="206"/>
        <end position="225"/>
    </location>
</feature>
<dbReference type="RefSeq" id="WP_240775216.1">
    <property type="nucleotide sequence ID" value="NZ_BAQC01000018.1"/>
</dbReference>
<gene>
    <name evidence="11" type="ORF">AA106555_0755</name>
</gene>
<dbReference type="Pfam" id="PF07670">
    <property type="entry name" value="Gate"/>
    <property type="match status" value="1"/>
</dbReference>